<protein>
    <submittedName>
        <fullName evidence="1">DUF4249 domain-containing protein</fullName>
    </submittedName>
</protein>
<sequence length="289" mass="32344">MNFFFYLLQQLTRRVRTATRLGPLAALLLVGATGCNLQKDIDVELPAFPAQLVVECYLEPGQVPRLTVSETAPYLSVPTPTLLTDVSVVLTHPSGQKEAFRFTPGQDTLTQKLYTHMGKNPLVAKPGDTFQLDVKDTHGRHVKGTATMPSSITIDSLVWKFNDKTAEERKAYLLVKFQDPAATADFYRLQIHKDSISKDPNRDFELDDRLTNGQLMTLGTSYRYSTNDTLLVTLYHIDQPYYRFLQSVSDAQNANGNPFAQPASVKSTVEGGVGVFTVLSYHRRKIVIR</sequence>
<dbReference type="Proteomes" id="UP000298471">
    <property type="component" value="Unassembled WGS sequence"/>
</dbReference>
<evidence type="ECO:0000313" key="2">
    <source>
        <dbReference type="Proteomes" id="UP000298471"/>
    </source>
</evidence>
<comment type="caution">
    <text evidence="1">The sequence shown here is derived from an EMBL/GenBank/DDBJ whole genome shotgun (WGS) entry which is preliminary data.</text>
</comment>
<accession>A0A4Z0QJ84</accession>
<gene>
    <name evidence="1" type="ORF">E5K02_09010</name>
</gene>
<proteinExistence type="predicted"/>
<evidence type="ECO:0000313" key="1">
    <source>
        <dbReference type="EMBL" id="TGE29576.1"/>
    </source>
</evidence>
<dbReference type="EMBL" id="SRMB01000001">
    <property type="protein sequence ID" value="TGE29576.1"/>
    <property type="molecule type" value="Genomic_DNA"/>
</dbReference>
<keyword evidence="2" id="KW-1185">Reference proteome</keyword>
<reference evidence="1 2" key="1">
    <citation type="submission" date="2019-04" db="EMBL/GenBank/DDBJ databases">
        <authorList>
            <person name="Feng G."/>
            <person name="Zhang J."/>
            <person name="Zhu H."/>
        </authorList>
    </citation>
    <scope>NUCLEOTIDE SEQUENCE [LARGE SCALE GENOMIC DNA]</scope>
    <source>
        <strain evidence="1 2">9PBR-1</strain>
    </source>
</reference>
<dbReference type="Pfam" id="PF14054">
    <property type="entry name" value="DUF4249"/>
    <property type="match status" value="1"/>
</dbReference>
<dbReference type="InterPro" id="IPR025345">
    <property type="entry name" value="DUF4249"/>
</dbReference>
<name>A0A4Z0QJ84_9BACT</name>
<dbReference type="RefSeq" id="WP_135394154.1">
    <property type="nucleotide sequence ID" value="NZ_SRMB01000001.1"/>
</dbReference>
<dbReference type="OrthoDB" id="1117499at2"/>
<dbReference type="AlphaFoldDB" id="A0A4Z0QJ84"/>
<organism evidence="1 2">
    <name type="scientific">Hymenobacter metallicola</name>
    <dbReference type="NCBI Taxonomy" id="2563114"/>
    <lineage>
        <taxon>Bacteria</taxon>
        <taxon>Pseudomonadati</taxon>
        <taxon>Bacteroidota</taxon>
        <taxon>Cytophagia</taxon>
        <taxon>Cytophagales</taxon>
        <taxon>Hymenobacteraceae</taxon>
        <taxon>Hymenobacter</taxon>
    </lineage>
</organism>